<dbReference type="PANTHER" id="PTHR11527">
    <property type="entry name" value="HEAT-SHOCK PROTEIN 20 FAMILY MEMBER"/>
    <property type="match status" value="1"/>
</dbReference>
<dbReference type="SUPFAM" id="SSF49764">
    <property type="entry name" value="HSP20-like chaperones"/>
    <property type="match status" value="1"/>
</dbReference>
<organism evidence="5 7">
    <name type="scientific">Yarrowia lipolytica</name>
    <name type="common">Candida lipolytica</name>
    <dbReference type="NCBI Taxonomy" id="4952"/>
    <lineage>
        <taxon>Eukaryota</taxon>
        <taxon>Fungi</taxon>
        <taxon>Dikarya</taxon>
        <taxon>Ascomycota</taxon>
        <taxon>Saccharomycotina</taxon>
        <taxon>Dipodascomycetes</taxon>
        <taxon>Dipodascales</taxon>
        <taxon>Dipodascales incertae sedis</taxon>
        <taxon>Yarrowia</taxon>
    </lineage>
</organism>
<dbReference type="InterPro" id="IPR031107">
    <property type="entry name" value="Small_HSP"/>
</dbReference>
<dbReference type="KEGG" id="yli:2909288"/>
<protein>
    <submittedName>
        <fullName evidence="6">HSP20-like chaperone</fullName>
    </submittedName>
</protein>
<dbReference type="OrthoDB" id="4077272at2759"/>
<keyword evidence="1" id="KW-0346">Stress response</keyword>
<dbReference type="Gene3D" id="2.60.40.790">
    <property type="match status" value="1"/>
</dbReference>
<feature type="domain" description="SHSP" evidence="4">
    <location>
        <begin position="42"/>
        <end position="159"/>
    </location>
</feature>
<sequence>MRHIIDYIDHPFRGVGDLTMSSPFLDNSLTRSPTSSQAPQLPSSFKFVPQMDLYNKPDRIRVSMSLPGVKMDDIVVEFEDEARVLSVSGETCSETDKDSLGLVINERQCGEFERRIRIPQGENIDPDHITAKLTNGVLEVVIPKIEGKPEPKKVNVDKE</sequence>
<dbReference type="CDD" id="cd06464">
    <property type="entry name" value="ACD_sHsps-like"/>
    <property type="match status" value="1"/>
</dbReference>
<dbReference type="RefSeq" id="XP_501399.1">
    <property type="nucleotide sequence ID" value="XM_501399.1"/>
</dbReference>
<dbReference type="Proteomes" id="UP000182444">
    <property type="component" value="Chromosome 1C"/>
</dbReference>
<dbReference type="GeneID" id="2909288"/>
<evidence type="ECO:0000256" key="2">
    <source>
        <dbReference type="PROSITE-ProRule" id="PRU00285"/>
    </source>
</evidence>
<evidence type="ECO:0000259" key="4">
    <source>
        <dbReference type="PROSITE" id="PS01031"/>
    </source>
</evidence>
<reference evidence="6 8" key="2">
    <citation type="submission" date="2018-07" db="EMBL/GenBank/DDBJ databases">
        <title>Draft Genome Assemblies for Five Robust Yarrowia lipolytica Strains Exhibiting High Lipid Production and Pentose Sugar Utilization and Sugar Alcohol Secretion from Undetoxified Lignocellulosic Biomass Hydrolysates.</title>
        <authorList>
            <consortium name="DOE Joint Genome Institute"/>
            <person name="Walker C."/>
            <person name="Ryu S."/>
            <person name="Na H."/>
            <person name="Zane M."/>
            <person name="LaButti K."/>
            <person name="Lipzen A."/>
            <person name="Haridas S."/>
            <person name="Barry K."/>
            <person name="Grigoriev I.V."/>
            <person name="Quarterman J."/>
            <person name="Slininger P."/>
            <person name="Dien B."/>
            <person name="Trinh C.T."/>
        </authorList>
    </citation>
    <scope>NUCLEOTIDE SEQUENCE [LARGE SCALE GENOMIC DNA]</scope>
    <source>
        <strain evidence="6 8">YB392</strain>
    </source>
</reference>
<dbReference type="VEuPathDB" id="FungiDB:YALI0_C03465g"/>
<dbReference type="eggNOG" id="KOG0710">
    <property type="taxonomic scope" value="Eukaryota"/>
</dbReference>
<evidence type="ECO:0000256" key="3">
    <source>
        <dbReference type="RuleBase" id="RU003616"/>
    </source>
</evidence>
<dbReference type="InterPro" id="IPR002068">
    <property type="entry name" value="A-crystallin/Hsp20_dom"/>
</dbReference>
<dbReference type="InterPro" id="IPR008978">
    <property type="entry name" value="HSP20-like_chaperone"/>
</dbReference>
<evidence type="ECO:0000313" key="7">
    <source>
        <dbReference type="Proteomes" id="UP000182444"/>
    </source>
</evidence>
<dbReference type="EMBL" id="KZ859053">
    <property type="protein sequence ID" value="RDW24031.1"/>
    <property type="molecule type" value="Genomic_DNA"/>
</dbReference>
<dbReference type="FunFam" id="2.60.40.790:FF:000108">
    <property type="entry name" value="Heat shock protein 22A"/>
    <property type="match status" value="1"/>
</dbReference>
<proteinExistence type="inferred from homology"/>
<name>A0A1H6PJR5_YARLL</name>
<dbReference type="AlphaFoldDB" id="A0A1H6PJR5"/>
<dbReference type="PROSITE" id="PS01031">
    <property type="entry name" value="SHSP"/>
    <property type="match status" value="1"/>
</dbReference>
<reference evidence="5 7" key="1">
    <citation type="journal article" date="2016" name="PLoS ONE">
        <title>Sequence Assembly of Yarrowia lipolytica Strain W29/CLIB89 Shows Transposable Element Diversity.</title>
        <authorList>
            <person name="Magnan C."/>
            <person name="Yu J."/>
            <person name="Chang I."/>
            <person name="Jahn E."/>
            <person name="Kanomata Y."/>
            <person name="Wu J."/>
            <person name="Zeller M."/>
            <person name="Oakes M."/>
            <person name="Baldi P."/>
            <person name="Sandmeyer S."/>
        </authorList>
    </citation>
    <scope>NUCLEOTIDE SEQUENCE [LARGE SCALE GENOMIC DNA]</scope>
    <source>
        <strain evidence="5">CLIB89</strain>
        <strain evidence="7">CLIB89(W29)</strain>
    </source>
</reference>
<dbReference type="Pfam" id="PF00011">
    <property type="entry name" value="HSP20"/>
    <property type="match status" value="1"/>
</dbReference>
<evidence type="ECO:0000256" key="1">
    <source>
        <dbReference type="ARBA" id="ARBA00023016"/>
    </source>
</evidence>
<dbReference type="EMBL" id="CP017555">
    <property type="protein sequence ID" value="AOW02284.1"/>
    <property type="molecule type" value="Genomic_DNA"/>
</dbReference>
<dbReference type="Proteomes" id="UP000256601">
    <property type="component" value="Unassembled WGS sequence"/>
</dbReference>
<evidence type="ECO:0000313" key="8">
    <source>
        <dbReference type="Proteomes" id="UP000256601"/>
    </source>
</evidence>
<gene>
    <name evidence="6" type="ORF">B0I71DRAFT_6719</name>
    <name evidence="5" type="ORF">YALI1_C04570g</name>
</gene>
<dbReference type="VEuPathDB" id="FungiDB:YALI1_C04570g"/>
<dbReference type="OMA" id="WFEDFFA"/>
<evidence type="ECO:0000313" key="6">
    <source>
        <dbReference type="EMBL" id="RDW24031.1"/>
    </source>
</evidence>
<evidence type="ECO:0000313" key="5">
    <source>
        <dbReference type="EMBL" id="AOW02284.1"/>
    </source>
</evidence>
<accession>A0A1H6PJR5</accession>
<comment type="similarity">
    <text evidence="2 3">Belongs to the small heat shock protein (HSP20) family.</text>
</comment>